<gene>
    <name evidence="4" type="ORF">D5366_08840</name>
</gene>
<dbReference type="Gene3D" id="2.40.70.10">
    <property type="entry name" value="Acid Proteases"/>
    <property type="match status" value="2"/>
</dbReference>
<dbReference type="InterPro" id="IPR034122">
    <property type="entry name" value="Retropepsin-like_bacterial"/>
</dbReference>
<reference evidence="4 5" key="1">
    <citation type="submission" date="2018-09" db="EMBL/GenBank/DDBJ databases">
        <title>The complete genome sequence of Neokomagataea tanensis NBRC 106556(T).</title>
        <authorList>
            <person name="Chua K.-O."/>
            <person name="See-Too W.-S."/>
            <person name="Hong K.-W."/>
            <person name="Yin W.-F."/>
            <person name="Chan K.-G."/>
        </authorList>
    </citation>
    <scope>NUCLEOTIDE SEQUENCE [LARGE SCALE GENOMIC DNA]</scope>
    <source>
        <strain evidence="5">AH13 \ NBRC 106556</strain>
    </source>
</reference>
<dbReference type="PROSITE" id="PS50175">
    <property type="entry name" value="ASP_PROT_RETROV"/>
    <property type="match status" value="1"/>
</dbReference>
<proteinExistence type="predicted"/>
<evidence type="ECO:0000313" key="4">
    <source>
        <dbReference type="EMBL" id="QDH25297.1"/>
    </source>
</evidence>
<feature type="signal peptide" evidence="2">
    <location>
        <begin position="1"/>
        <end position="22"/>
    </location>
</feature>
<keyword evidence="2" id="KW-0732">Signal</keyword>
<evidence type="ECO:0000256" key="2">
    <source>
        <dbReference type="SAM" id="SignalP"/>
    </source>
</evidence>
<dbReference type="KEGG" id="ntn:D5366_08840"/>
<evidence type="ECO:0000256" key="1">
    <source>
        <dbReference type="ARBA" id="ARBA00022801"/>
    </source>
</evidence>
<sequence>MKNILLLSMIPLLALTSCSAPNACKIATLGILDVLNDHGSPIVRATVNGHPAAFLVDTGAFQSLIWSNQIEPFGITMQPQTTLVRGVGGETFANVVTLDSLGLGTGHARDINMLSVEHKNKYSVGGVPFIGIFGADFLRNYDLNLDLPQKQISLFAVEGCNSQIPPWTGSYTTAPYTTPFDDSSKVQVVLKVNNHDINTIFDTGAGQSLLSEDSVKDSDVTESELKKDKISQSSGISEDKFDTYLHKFKTFSFGGLEFKNIPLRVADVDSNLLGADFMRHYRIWIPKYGKNMFIQKEGNTGYITVEQK</sequence>
<evidence type="ECO:0000313" key="5">
    <source>
        <dbReference type="Proteomes" id="UP000317214"/>
    </source>
</evidence>
<dbReference type="GO" id="GO:0006508">
    <property type="term" value="P:proteolysis"/>
    <property type="evidence" value="ECO:0007669"/>
    <property type="project" value="InterPro"/>
</dbReference>
<dbReference type="CDD" id="cd05483">
    <property type="entry name" value="retropepsin_like_bacteria"/>
    <property type="match status" value="1"/>
</dbReference>
<protein>
    <recommendedName>
        <fullName evidence="3">Peptidase A2 domain-containing protein</fullName>
    </recommendedName>
</protein>
<dbReference type="EMBL" id="CP032485">
    <property type="protein sequence ID" value="QDH25297.1"/>
    <property type="molecule type" value="Genomic_DNA"/>
</dbReference>
<accession>A0A4Y6VA18</accession>
<organism evidence="4 5">
    <name type="scientific">Neokomagataea tanensis</name>
    <dbReference type="NCBI Taxonomy" id="661191"/>
    <lineage>
        <taxon>Bacteria</taxon>
        <taxon>Pseudomonadati</taxon>
        <taxon>Pseudomonadota</taxon>
        <taxon>Alphaproteobacteria</taxon>
        <taxon>Acetobacterales</taxon>
        <taxon>Acetobacteraceae</taxon>
        <taxon>Neokomagataea</taxon>
    </lineage>
</organism>
<dbReference type="GO" id="GO:0004190">
    <property type="term" value="F:aspartic-type endopeptidase activity"/>
    <property type="evidence" value="ECO:0007669"/>
    <property type="project" value="InterPro"/>
</dbReference>
<feature type="domain" description="Peptidase A2" evidence="3">
    <location>
        <begin position="52"/>
        <end position="89"/>
    </location>
</feature>
<name>A0A4Y6VA18_9PROT</name>
<feature type="chain" id="PRO_5021200012" description="Peptidase A2 domain-containing protein" evidence="2">
    <location>
        <begin position="23"/>
        <end position="308"/>
    </location>
</feature>
<dbReference type="OrthoDB" id="7281214at2"/>
<dbReference type="Pfam" id="PF13650">
    <property type="entry name" value="Asp_protease_2"/>
    <property type="match status" value="2"/>
</dbReference>
<evidence type="ECO:0000259" key="3">
    <source>
        <dbReference type="PROSITE" id="PS50175"/>
    </source>
</evidence>
<dbReference type="PROSITE" id="PS51257">
    <property type="entry name" value="PROKAR_LIPOPROTEIN"/>
    <property type="match status" value="1"/>
</dbReference>
<keyword evidence="5" id="KW-1185">Reference proteome</keyword>
<dbReference type="InterPro" id="IPR001995">
    <property type="entry name" value="Peptidase_A2_cat"/>
</dbReference>
<keyword evidence="1" id="KW-0378">Hydrolase</keyword>
<dbReference type="Proteomes" id="UP000317214">
    <property type="component" value="Chromosome"/>
</dbReference>
<dbReference type="AlphaFoldDB" id="A0A4Y6VA18"/>
<dbReference type="SUPFAM" id="SSF50630">
    <property type="entry name" value="Acid proteases"/>
    <property type="match status" value="2"/>
</dbReference>
<dbReference type="InterPro" id="IPR021109">
    <property type="entry name" value="Peptidase_aspartic_dom_sf"/>
</dbReference>
<dbReference type="RefSeq" id="WP_141493148.1">
    <property type="nucleotide sequence ID" value="NZ_CP032485.1"/>
</dbReference>